<evidence type="ECO:0000313" key="2">
    <source>
        <dbReference type="EMBL" id="RPB24800.1"/>
    </source>
</evidence>
<feature type="compositionally biased region" description="Polar residues" evidence="1">
    <location>
        <begin position="482"/>
        <end position="497"/>
    </location>
</feature>
<dbReference type="EMBL" id="ML121540">
    <property type="protein sequence ID" value="RPB24800.1"/>
    <property type="molecule type" value="Genomic_DNA"/>
</dbReference>
<feature type="compositionally biased region" description="Basic and acidic residues" evidence="1">
    <location>
        <begin position="446"/>
        <end position="466"/>
    </location>
</feature>
<dbReference type="InParanoid" id="A0A3N4LPM0"/>
<feature type="region of interest" description="Disordered" evidence="1">
    <location>
        <begin position="366"/>
        <end position="396"/>
    </location>
</feature>
<feature type="compositionally biased region" description="Basic and acidic residues" evidence="1">
    <location>
        <begin position="306"/>
        <end position="316"/>
    </location>
</feature>
<feature type="region of interest" description="Disordered" evidence="1">
    <location>
        <begin position="306"/>
        <end position="348"/>
    </location>
</feature>
<feature type="compositionally biased region" description="Polar residues" evidence="1">
    <location>
        <begin position="374"/>
        <end position="386"/>
    </location>
</feature>
<feature type="compositionally biased region" description="Low complexity" evidence="1">
    <location>
        <begin position="8"/>
        <end position="29"/>
    </location>
</feature>
<feature type="compositionally biased region" description="Polar residues" evidence="1">
    <location>
        <begin position="553"/>
        <end position="566"/>
    </location>
</feature>
<accession>A0A3N4LPM0</accession>
<keyword evidence="3" id="KW-1185">Reference proteome</keyword>
<feature type="compositionally biased region" description="Low complexity" evidence="1">
    <location>
        <begin position="63"/>
        <end position="85"/>
    </location>
</feature>
<dbReference type="AlphaFoldDB" id="A0A3N4LPM0"/>
<protein>
    <submittedName>
        <fullName evidence="2">Uncharacterized protein</fullName>
    </submittedName>
</protein>
<proteinExistence type="predicted"/>
<feature type="region of interest" description="Disordered" evidence="1">
    <location>
        <begin position="1"/>
        <end position="212"/>
    </location>
</feature>
<dbReference type="Proteomes" id="UP000267821">
    <property type="component" value="Unassembled WGS sequence"/>
</dbReference>
<dbReference type="OrthoDB" id="10420532at2759"/>
<gene>
    <name evidence="2" type="ORF">L211DRAFT_848620</name>
</gene>
<feature type="compositionally biased region" description="Polar residues" evidence="1">
    <location>
        <begin position="153"/>
        <end position="168"/>
    </location>
</feature>
<feature type="compositionally biased region" description="Polar residues" evidence="1">
    <location>
        <begin position="580"/>
        <end position="623"/>
    </location>
</feature>
<reference evidence="2 3" key="1">
    <citation type="journal article" date="2018" name="Nat. Ecol. Evol.">
        <title>Pezizomycetes genomes reveal the molecular basis of ectomycorrhizal truffle lifestyle.</title>
        <authorList>
            <person name="Murat C."/>
            <person name="Payen T."/>
            <person name="Noel B."/>
            <person name="Kuo A."/>
            <person name="Morin E."/>
            <person name="Chen J."/>
            <person name="Kohler A."/>
            <person name="Krizsan K."/>
            <person name="Balestrini R."/>
            <person name="Da Silva C."/>
            <person name="Montanini B."/>
            <person name="Hainaut M."/>
            <person name="Levati E."/>
            <person name="Barry K.W."/>
            <person name="Belfiori B."/>
            <person name="Cichocki N."/>
            <person name="Clum A."/>
            <person name="Dockter R.B."/>
            <person name="Fauchery L."/>
            <person name="Guy J."/>
            <person name="Iotti M."/>
            <person name="Le Tacon F."/>
            <person name="Lindquist E.A."/>
            <person name="Lipzen A."/>
            <person name="Malagnac F."/>
            <person name="Mello A."/>
            <person name="Molinier V."/>
            <person name="Miyauchi S."/>
            <person name="Poulain J."/>
            <person name="Riccioni C."/>
            <person name="Rubini A."/>
            <person name="Sitrit Y."/>
            <person name="Splivallo R."/>
            <person name="Traeger S."/>
            <person name="Wang M."/>
            <person name="Zifcakova L."/>
            <person name="Wipf D."/>
            <person name="Zambonelli A."/>
            <person name="Paolocci F."/>
            <person name="Nowrousian M."/>
            <person name="Ottonello S."/>
            <person name="Baldrian P."/>
            <person name="Spatafora J.W."/>
            <person name="Henrissat B."/>
            <person name="Nagy L.G."/>
            <person name="Aury J.M."/>
            <person name="Wincker P."/>
            <person name="Grigoriev I.V."/>
            <person name="Bonfante P."/>
            <person name="Martin F.M."/>
        </authorList>
    </citation>
    <scope>NUCLEOTIDE SEQUENCE [LARGE SCALE GENOMIC DNA]</scope>
    <source>
        <strain evidence="2 3">ATCC MYA-4762</strain>
    </source>
</reference>
<feature type="compositionally biased region" description="Low complexity" evidence="1">
    <location>
        <begin position="664"/>
        <end position="683"/>
    </location>
</feature>
<sequence length="698" mass="75896">MAKKIRPPGRSAAPAGGATAVTSTVQTATIPTSAQQPRRNSCTRTTRRLRSSVGSEDGQRQGQSASVSASAQPASSIPSSAQQPPVTRRTHIGKHLLGPEGSQQESQPTGYHPGQLPKRRRISPSPGDSRPTNYLWRQIQQPPNPHSRPTKALQPSSSRSKNAQNNASPRRPAKHGPLSDHPRSSKRLRPTSSPTPIPPPPPPPPGVRLLIHTSAPSNAPQDALYRKQAVAVLRGFGAAAYMSLSSTSFEIPTYEDGESIPDRQADPRDAWMSTVGEELGTYDEDLEAMFRRYDKPRVVEAAKLEKKPQKEVKMKEDEEITESPPDVSLQVEDDGQQNAQRREKLPSLGSTQYSSLGFLLPDVESWEAPGGSIAESQAQDGNTVEVPSSPILPQNREDVNIDVEEMGLHIPSSQPGELAKGIAEASFPEILTGDLTSPEFLTFESVKGKRETQKGKGKGKDKDIREQAGLSSPAYQVLRESALNTPAPQRQGSSLDILSTPPPLQGNKRKQRSGRRCSDVSQGQAQARPAPRPPFHQSVQEAAPTPHSVAPSIRSQTTKEPPQEASTPPVRGSRIDKAQRSNTKGKSKSQITLNAPSLQLSQFKSGSQRTSGRYATRSYSQIEVQPRPPSSPSPFKKPQTPPPRCSSKRNREFFYAPSAPTPPSIYQHPPHSQPSSPSHTQSSLRTSAQTKSTRTRYR</sequence>
<evidence type="ECO:0000313" key="3">
    <source>
        <dbReference type="Proteomes" id="UP000267821"/>
    </source>
</evidence>
<organism evidence="2 3">
    <name type="scientific">Terfezia boudieri ATCC MYA-4762</name>
    <dbReference type="NCBI Taxonomy" id="1051890"/>
    <lineage>
        <taxon>Eukaryota</taxon>
        <taxon>Fungi</taxon>
        <taxon>Dikarya</taxon>
        <taxon>Ascomycota</taxon>
        <taxon>Pezizomycotina</taxon>
        <taxon>Pezizomycetes</taxon>
        <taxon>Pezizales</taxon>
        <taxon>Pezizaceae</taxon>
        <taxon>Terfezia</taxon>
    </lineage>
</organism>
<name>A0A3N4LPM0_9PEZI</name>
<feature type="compositionally biased region" description="Pro residues" evidence="1">
    <location>
        <begin position="193"/>
        <end position="206"/>
    </location>
</feature>
<evidence type="ECO:0000256" key="1">
    <source>
        <dbReference type="SAM" id="MobiDB-lite"/>
    </source>
</evidence>
<feature type="region of interest" description="Disordered" evidence="1">
    <location>
        <begin position="442"/>
        <end position="698"/>
    </location>
</feature>